<organism evidence="1 2">
    <name type="scientific">Aspergillus novofumigatus (strain IBT 16806)</name>
    <dbReference type="NCBI Taxonomy" id="1392255"/>
    <lineage>
        <taxon>Eukaryota</taxon>
        <taxon>Fungi</taxon>
        <taxon>Dikarya</taxon>
        <taxon>Ascomycota</taxon>
        <taxon>Pezizomycotina</taxon>
        <taxon>Eurotiomycetes</taxon>
        <taxon>Eurotiomycetidae</taxon>
        <taxon>Eurotiales</taxon>
        <taxon>Aspergillaceae</taxon>
        <taxon>Aspergillus</taxon>
        <taxon>Aspergillus subgen. Fumigati</taxon>
    </lineage>
</organism>
<reference evidence="2" key="1">
    <citation type="journal article" date="2018" name="Proc. Natl. Acad. Sci. U.S.A.">
        <title>Linking secondary metabolites to gene clusters through genome sequencing of six diverse Aspergillus species.</title>
        <authorList>
            <person name="Kaerboelling I."/>
            <person name="Vesth T.C."/>
            <person name="Frisvad J.C."/>
            <person name="Nybo J.L."/>
            <person name="Theobald S."/>
            <person name="Kuo A."/>
            <person name="Bowyer P."/>
            <person name="Matsuda Y."/>
            <person name="Mondo S."/>
            <person name="Lyhne E.K."/>
            <person name="Kogle M.E."/>
            <person name="Clum A."/>
            <person name="Lipzen A."/>
            <person name="Salamov A."/>
            <person name="Ngan C.Y."/>
            <person name="Daum C."/>
            <person name="Chiniquy J."/>
            <person name="Barry K."/>
            <person name="LaButti K."/>
            <person name="Haridas S."/>
            <person name="Simmons B.A."/>
            <person name="Magnuson J.K."/>
            <person name="Mortensen U.H."/>
            <person name="Larsen T.O."/>
            <person name="Grigoriev I.V."/>
            <person name="Baker S.E."/>
            <person name="Andersen M.R."/>
        </authorList>
    </citation>
    <scope>NUCLEOTIDE SEQUENCE [LARGE SCALE GENOMIC DNA]</scope>
    <source>
        <strain evidence="2">IBT 16806</strain>
    </source>
</reference>
<protein>
    <recommendedName>
        <fullName evidence="3">F-box domain-containing protein</fullName>
    </recommendedName>
</protein>
<dbReference type="VEuPathDB" id="FungiDB:P174DRAFT_462774"/>
<accession>A0A2I1BYX3</accession>
<proteinExistence type="predicted"/>
<evidence type="ECO:0008006" key="3">
    <source>
        <dbReference type="Google" id="ProtNLM"/>
    </source>
</evidence>
<dbReference type="RefSeq" id="XP_024679175.1">
    <property type="nucleotide sequence ID" value="XM_024830171.1"/>
</dbReference>
<name>A0A2I1BYX3_ASPN1</name>
<dbReference type="OMA" id="WEEPYLE"/>
<sequence length="437" mass="51286">MEDSNRPTFEGLPVELQISILFNIDDLDSLRSLVFASPTCHRAYQLVRQELLCVLLQSSYDGLVDIVDAVAAVRSRGLYAIKPSNRAKIIALLDSRRRSEEIRRLGLSSWLFPDEPADTGETIQLLHLHEKAIFLLDDYTRTAVRPEWIDLEKWKNEILPQTLSRTEQRRFLRAFYRMQIYGNIFGPIELPLGADDVEEENDWFHDGGGRTPTFTDEEMWRLFFGPMAPWEVEEFSCFWRHCYHRWEEPYLEKSKSLAAYVAPGVIFFSDLPPEERHPLNRLGLDIDHMHIHQDEHRGILAYMVPTFLVKILSEQDFRTRRDLLLANIVIHNHSFAEYWPKPSWDEAGALPLLYPADRFDFGTDVSGLKAYLETLPLHERPNIAWTQWWLDTELESPQVFEDMYSYAPNSRCWDWGYAIWDDERLIEWGAMDHLEPP</sequence>
<gene>
    <name evidence="1" type="ORF">P174DRAFT_462774</name>
</gene>
<dbReference type="AlphaFoldDB" id="A0A2I1BYX3"/>
<evidence type="ECO:0000313" key="2">
    <source>
        <dbReference type="Proteomes" id="UP000234474"/>
    </source>
</evidence>
<evidence type="ECO:0000313" key="1">
    <source>
        <dbReference type="EMBL" id="PKX90580.1"/>
    </source>
</evidence>
<dbReference type="EMBL" id="MSZS01000007">
    <property type="protein sequence ID" value="PKX90580.1"/>
    <property type="molecule type" value="Genomic_DNA"/>
</dbReference>
<dbReference type="Proteomes" id="UP000234474">
    <property type="component" value="Unassembled WGS sequence"/>
</dbReference>
<keyword evidence="2" id="KW-1185">Reference proteome</keyword>
<comment type="caution">
    <text evidence="1">The sequence shown here is derived from an EMBL/GenBank/DDBJ whole genome shotgun (WGS) entry which is preliminary data.</text>
</comment>
<dbReference type="OrthoDB" id="5427059at2759"/>
<dbReference type="GeneID" id="36537497"/>